<dbReference type="Proteomes" id="UP000215914">
    <property type="component" value="Unassembled WGS sequence"/>
</dbReference>
<evidence type="ECO:0000256" key="1">
    <source>
        <dbReference type="SAM" id="SignalP"/>
    </source>
</evidence>
<protein>
    <submittedName>
        <fullName evidence="2">Uncharacterized protein</fullName>
    </submittedName>
</protein>
<feature type="signal peptide" evidence="1">
    <location>
        <begin position="1"/>
        <end position="18"/>
    </location>
</feature>
<evidence type="ECO:0000313" key="3">
    <source>
        <dbReference type="Proteomes" id="UP000215914"/>
    </source>
</evidence>
<dbReference type="EMBL" id="MNCJ02000317">
    <property type="protein sequence ID" value="KAF5818158.1"/>
    <property type="molecule type" value="Genomic_DNA"/>
</dbReference>
<keyword evidence="1" id="KW-0732">Signal</keyword>
<evidence type="ECO:0000313" key="2">
    <source>
        <dbReference type="EMBL" id="KAF5818158.1"/>
    </source>
</evidence>
<sequence>MEFCFFFFFFFFFTNGHAGSYIYPYIGIDRLTITPEIFDSGGIHSYGDVLFGGIK</sequence>
<name>A0A9K3JMA1_HELAN</name>
<comment type="caution">
    <text evidence="2">The sequence shown here is derived from an EMBL/GenBank/DDBJ whole genome shotgun (WGS) entry which is preliminary data.</text>
</comment>
<dbReference type="Gramene" id="mRNA:HanXRQr2_Chr02g0061671">
    <property type="protein sequence ID" value="CDS:HanXRQr2_Chr02g0061671.1"/>
    <property type="gene ID" value="HanXRQr2_Chr02g0061671"/>
</dbReference>
<reference evidence="2" key="1">
    <citation type="journal article" date="2017" name="Nature">
        <title>The sunflower genome provides insights into oil metabolism, flowering and Asterid evolution.</title>
        <authorList>
            <person name="Badouin H."/>
            <person name="Gouzy J."/>
            <person name="Grassa C.J."/>
            <person name="Murat F."/>
            <person name="Staton S.E."/>
            <person name="Cottret L."/>
            <person name="Lelandais-Briere C."/>
            <person name="Owens G.L."/>
            <person name="Carrere S."/>
            <person name="Mayjonade B."/>
            <person name="Legrand L."/>
            <person name="Gill N."/>
            <person name="Kane N.C."/>
            <person name="Bowers J.E."/>
            <person name="Hubner S."/>
            <person name="Bellec A."/>
            <person name="Berard A."/>
            <person name="Berges H."/>
            <person name="Blanchet N."/>
            <person name="Boniface M.C."/>
            <person name="Brunel D."/>
            <person name="Catrice O."/>
            <person name="Chaidir N."/>
            <person name="Claudel C."/>
            <person name="Donnadieu C."/>
            <person name="Faraut T."/>
            <person name="Fievet G."/>
            <person name="Helmstetter N."/>
            <person name="King M."/>
            <person name="Knapp S.J."/>
            <person name="Lai Z."/>
            <person name="Le Paslier M.C."/>
            <person name="Lippi Y."/>
            <person name="Lorenzon L."/>
            <person name="Mandel J.R."/>
            <person name="Marage G."/>
            <person name="Marchand G."/>
            <person name="Marquand E."/>
            <person name="Bret-Mestries E."/>
            <person name="Morien E."/>
            <person name="Nambeesan S."/>
            <person name="Nguyen T."/>
            <person name="Pegot-Espagnet P."/>
            <person name="Pouilly N."/>
            <person name="Raftis F."/>
            <person name="Sallet E."/>
            <person name="Schiex T."/>
            <person name="Thomas J."/>
            <person name="Vandecasteele C."/>
            <person name="Vares D."/>
            <person name="Vear F."/>
            <person name="Vautrin S."/>
            <person name="Crespi M."/>
            <person name="Mangin B."/>
            <person name="Burke J.M."/>
            <person name="Salse J."/>
            <person name="Munos S."/>
            <person name="Vincourt P."/>
            <person name="Rieseberg L.H."/>
            <person name="Langlade N.B."/>
        </authorList>
    </citation>
    <scope>NUCLEOTIDE SEQUENCE</scope>
    <source>
        <tissue evidence="2">Leaves</tissue>
    </source>
</reference>
<dbReference type="AlphaFoldDB" id="A0A9K3JMA1"/>
<organism evidence="2 3">
    <name type="scientific">Helianthus annuus</name>
    <name type="common">Common sunflower</name>
    <dbReference type="NCBI Taxonomy" id="4232"/>
    <lineage>
        <taxon>Eukaryota</taxon>
        <taxon>Viridiplantae</taxon>
        <taxon>Streptophyta</taxon>
        <taxon>Embryophyta</taxon>
        <taxon>Tracheophyta</taxon>
        <taxon>Spermatophyta</taxon>
        <taxon>Magnoliopsida</taxon>
        <taxon>eudicotyledons</taxon>
        <taxon>Gunneridae</taxon>
        <taxon>Pentapetalae</taxon>
        <taxon>asterids</taxon>
        <taxon>campanulids</taxon>
        <taxon>Asterales</taxon>
        <taxon>Asteraceae</taxon>
        <taxon>Asteroideae</taxon>
        <taxon>Heliantheae alliance</taxon>
        <taxon>Heliantheae</taxon>
        <taxon>Helianthus</taxon>
    </lineage>
</organism>
<proteinExistence type="predicted"/>
<accession>A0A9K3JMA1</accession>
<reference evidence="2" key="2">
    <citation type="submission" date="2020-06" db="EMBL/GenBank/DDBJ databases">
        <title>Helianthus annuus Genome sequencing and assembly Release 2.</title>
        <authorList>
            <person name="Gouzy J."/>
            <person name="Langlade N."/>
            <person name="Munos S."/>
        </authorList>
    </citation>
    <scope>NUCLEOTIDE SEQUENCE</scope>
    <source>
        <tissue evidence="2">Leaves</tissue>
    </source>
</reference>
<gene>
    <name evidence="2" type="ORF">HanXRQr2_Chr02g0061671</name>
</gene>
<feature type="chain" id="PRO_5039925783" evidence="1">
    <location>
        <begin position="19"/>
        <end position="55"/>
    </location>
</feature>
<keyword evidence="3" id="KW-1185">Reference proteome</keyword>